<dbReference type="InterPro" id="IPR006574">
    <property type="entry name" value="PRY"/>
</dbReference>
<dbReference type="SUPFAM" id="SSF49899">
    <property type="entry name" value="Concanavalin A-like lectins/glucanases"/>
    <property type="match status" value="1"/>
</dbReference>
<dbReference type="CDD" id="cd13733">
    <property type="entry name" value="SPRY_PRY_C-I_1"/>
    <property type="match status" value="1"/>
</dbReference>
<keyword evidence="2" id="KW-1185">Reference proteome</keyword>
<dbReference type="SMART" id="SM00589">
    <property type="entry name" value="PRY"/>
    <property type="match status" value="1"/>
</dbReference>
<dbReference type="AlphaFoldDB" id="A0AA88Q3C0"/>
<dbReference type="PRINTS" id="PR01407">
    <property type="entry name" value="BUTYPHLNCDUF"/>
</dbReference>
<accession>A0AA88Q3C0</accession>
<evidence type="ECO:0000313" key="2">
    <source>
        <dbReference type="Proteomes" id="UP001187343"/>
    </source>
</evidence>
<protein>
    <submittedName>
        <fullName evidence="1">Uncharacterized protein</fullName>
    </submittedName>
</protein>
<proteinExistence type="predicted"/>
<dbReference type="EMBL" id="JAUYZG010000003">
    <property type="protein sequence ID" value="KAK2911198.1"/>
    <property type="molecule type" value="Genomic_DNA"/>
</dbReference>
<dbReference type="Pfam" id="PF00622">
    <property type="entry name" value="SPRY"/>
    <property type="match status" value="1"/>
</dbReference>
<reference evidence="1" key="1">
    <citation type="submission" date="2023-08" db="EMBL/GenBank/DDBJ databases">
        <title>Chromosome-level Genome Assembly of mud carp (Cirrhinus molitorella).</title>
        <authorList>
            <person name="Liu H."/>
        </authorList>
    </citation>
    <scope>NUCLEOTIDE SEQUENCE</scope>
    <source>
        <strain evidence="1">Prfri</strain>
        <tissue evidence="1">Muscle</tissue>
    </source>
</reference>
<evidence type="ECO:0000313" key="1">
    <source>
        <dbReference type="EMBL" id="KAK2911198.1"/>
    </source>
</evidence>
<dbReference type="InterPro" id="IPR001870">
    <property type="entry name" value="B30.2/SPRY"/>
</dbReference>
<organism evidence="1 2">
    <name type="scientific">Cirrhinus molitorella</name>
    <name type="common">mud carp</name>
    <dbReference type="NCBI Taxonomy" id="172907"/>
    <lineage>
        <taxon>Eukaryota</taxon>
        <taxon>Metazoa</taxon>
        <taxon>Chordata</taxon>
        <taxon>Craniata</taxon>
        <taxon>Vertebrata</taxon>
        <taxon>Euteleostomi</taxon>
        <taxon>Actinopterygii</taxon>
        <taxon>Neopterygii</taxon>
        <taxon>Teleostei</taxon>
        <taxon>Ostariophysi</taxon>
        <taxon>Cypriniformes</taxon>
        <taxon>Cyprinidae</taxon>
        <taxon>Labeoninae</taxon>
        <taxon>Labeonini</taxon>
        <taxon>Cirrhinus</taxon>
    </lineage>
</organism>
<dbReference type="InterPro" id="IPR043136">
    <property type="entry name" value="B30.2/SPRY_sf"/>
</dbReference>
<dbReference type="InterPro" id="IPR003879">
    <property type="entry name" value="Butyrophylin_SPRY"/>
</dbReference>
<dbReference type="SMART" id="SM00449">
    <property type="entry name" value="SPRY"/>
    <property type="match status" value="1"/>
</dbReference>
<dbReference type="PROSITE" id="PS50188">
    <property type="entry name" value="B302_SPRY"/>
    <property type="match status" value="1"/>
</dbReference>
<dbReference type="InterPro" id="IPR050143">
    <property type="entry name" value="TRIM/RBCC"/>
</dbReference>
<gene>
    <name evidence="1" type="ORF">Q8A67_003331</name>
</gene>
<dbReference type="Pfam" id="PF13765">
    <property type="entry name" value="PRY"/>
    <property type="match status" value="1"/>
</dbReference>
<dbReference type="FunFam" id="2.60.120.920:FF:000004">
    <property type="entry name" value="Butyrophilin subfamily 1 member A1"/>
    <property type="match status" value="1"/>
</dbReference>
<dbReference type="InterPro" id="IPR013320">
    <property type="entry name" value="ConA-like_dom_sf"/>
</dbReference>
<sequence length="434" mass="50290">MKSILKGKKFVATEAEAEAEVEAEAVLTNSVGGVRWNIPDEIPKPQSSAPKKTSQTPRQTEMKTDRRLQECIKFITQWKQQVEHVCKLGSSADEGQNISVHADPRSLEQCRKLILEWAQELKRADHLYSEGTWRQEKNASGQQKEKKLESAKHMEQKITEWAEELLTVSESCGVMRQELSHFLKQLELKKKKILTLLPFLEFVTWSLLKQEDQGDVPQLWLLSKQRVWKIETPKYIPNSVWNWILSATVDITLDPMTNHPWLLLSDDRRRVQEALSETEVSDSDQRFDSWPCVLGCEELTSGRYYWEVDIANDGYWRIGVATESSKRQGRCTMNPSEGFWTVWRSTRQFFACTKPETELPLSLVPKKLGIYVDHEEGQVSFYKVETRAHIFTFNANFREKLYPLFAPLDGRTLITLSSTEVIPEEPFRGKVEFF</sequence>
<dbReference type="Proteomes" id="UP001187343">
    <property type="component" value="Unassembled WGS sequence"/>
</dbReference>
<dbReference type="InterPro" id="IPR003877">
    <property type="entry name" value="SPRY_dom"/>
</dbReference>
<name>A0AA88Q3C0_9TELE</name>
<dbReference type="PANTHER" id="PTHR24103">
    <property type="entry name" value="E3 UBIQUITIN-PROTEIN LIGASE TRIM"/>
    <property type="match status" value="1"/>
</dbReference>
<dbReference type="Gene3D" id="2.60.120.920">
    <property type="match status" value="1"/>
</dbReference>
<comment type="caution">
    <text evidence="1">The sequence shown here is derived from an EMBL/GenBank/DDBJ whole genome shotgun (WGS) entry which is preliminary data.</text>
</comment>